<reference evidence="11" key="2">
    <citation type="journal article" date="2021" name="PeerJ">
        <title>Extensive microbial diversity within the chicken gut microbiome revealed by metagenomics and culture.</title>
        <authorList>
            <person name="Gilroy R."/>
            <person name="Ravi A."/>
            <person name="Getino M."/>
            <person name="Pursley I."/>
            <person name="Horton D.L."/>
            <person name="Alikhan N.F."/>
            <person name="Baker D."/>
            <person name="Gharbi K."/>
            <person name="Hall N."/>
            <person name="Watson M."/>
            <person name="Adriaenssens E.M."/>
            <person name="Foster-Nyarko E."/>
            <person name="Jarju S."/>
            <person name="Secka A."/>
            <person name="Antonio M."/>
            <person name="Oren A."/>
            <person name="Chaudhuri R.R."/>
            <person name="La Ragione R."/>
            <person name="Hildebrand F."/>
            <person name="Pallen M.J."/>
        </authorList>
    </citation>
    <scope>NUCLEOTIDE SEQUENCE</scope>
    <source>
        <strain evidence="11">17073</strain>
    </source>
</reference>
<dbReference type="GO" id="GO:0009360">
    <property type="term" value="C:DNA polymerase III complex"/>
    <property type="evidence" value="ECO:0007669"/>
    <property type="project" value="InterPro"/>
</dbReference>
<dbReference type="NCBIfam" id="TIGR01128">
    <property type="entry name" value="holA"/>
    <property type="match status" value="1"/>
</dbReference>
<evidence type="ECO:0000313" key="11">
    <source>
        <dbReference type="EMBL" id="HIU39208.1"/>
    </source>
</evidence>
<evidence type="ECO:0000256" key="4">
    <source>
        <dbReference type="ARBA" id="ARBA00022695"/>
    </source>
</evidence>
<protein>
    <recommendedName>
        <fullName evidence="2">DNA polymerase III subunit delta</fullName>
        <ecNumber evidence="1">2.7.7.7</ecNumber>
    </recommendedName>
</protein>
<feature type="domain" description="DNA polymerase III delta N-terminal" evidence="10">
    <location>
        <begin position="25"/>
        <end position="138"/>
    </location>
</feature>
<comment type="caution">
    <text evidence="11">The sequence shown here is derived from an EMBL/GenBank/DDBJ whole genome shotgun (WGS) entry which is preliminary data.</text>
</comment>
<dbReference type="PANTHER" id="PTHR34388">
    <property type="entry name" value="DNA POLYMERASE III SUBUNIT DELTA"/>
    <property type="match status" value="1"/>
</dbReference>
<evidence type="ECO:0000259" key="10">
    <source>
        <dbReference type="Pfam" id="PF06144"/>
    </source>
</evidence>
<dbReference type="GO" id="GO:0006261">
    <property type="term" value="P:DNA-templated DNA replication"/>
    <property type="evidence" value="ECO:0007669"/>
    <property type="project" value="TreeGrafter"/>
</dbReference>
<evidence type="ECO:0000256" key="6">
    <source>
        <dbReference type="ARBA" id="ARBA00022932"/>
    </source>
</evidence>
<evidence type="ECO:0000313" key="12">
    <source>
        <dbReference type="Proteomes" id="UP000824076"/>
    </source>
</evidence>
<dbReference type="EMBL" id="DVMS01000172">
    <property type="protein sequence ID" value="HIU39208.1"/>
    <property type="molecule type" value="Genomic_DNA"/>
</dbReference>
<keyword evidence="9" id="KW-1133">Transmembrane helix</keyword>
<dbReference type="Gene3D" id="1.10.8.60">
    <property type="match status" value="1"/>
</dbReference>
<dbReference type="Proteomes" id="UP000824076">
    <property type="component" value="Unassembled WGS sequence"/>
</dbReference>
<sequence>MAKTAGTTRQQIEAAIRKNEFAAIYLLMGEEAFYIDRIAELIIQNALTESEKDFNLATFYGADSSMSDVILACRRYPMMAERQVVILKEAQSAKAGKQMNWDLLRQYALNPTPTTILIVCYKGGTIKSTGLTKAINQSMLEGKQAGVVFESSLLREYNIDKALMEYVASTGFRIESKALAMLIDYVGCDMAMLAKEVDKLEMSQLDKMITADAVEQNVGISKEYNTFELVNAIASKDKVKVFKIIEYFRANPKKGPGVLAASTLFTFFSNLLISFYARTTDERALMEALRLKSPFQLKDYRIGMKHYTATQSMKAIVALREFDTRSKGIGSNRNEYDLLEELILKIFDA</sequence>
<dbReference type="Gene3D" id="1.20.272.10">
    <property type="match status" value="1"/>
</dbReference>
<dbReference type="InterPro" id="IPR010372">
    <property type="entry name" value="DNA_pol3_delta_N"/>
</dbReference>
<name>A0A9D1LFY2_9BACT</name>
<keyword evidence="3 11" id="KW-0808">Transferase</keyword>
<dbReference type="Pfam" id="PF06144">
    <property type="entry name" value="DNA_pol3_delta"/>
    <property type="match status" value="1"/>
</dbReference>
<evidence type="ECO:0000256" key="9">
    <source>
        <dbReference type="SAM" id="Phobius"/>
    </source>
</evidence>
<evidence type="ECO:0000256" key="2">
    <source>
        <dbReference type="ARBA" id="ARBA00017703"/>
    </source>
</evidence>
<organism evidence="11 12">
    <name type="scientific">Candidatus Limisoma intestinavium</name>
    <dbReference type="NCBI Taxonomy" id="2840856"/>
    <lineage>
        <taxon>Bacteria</taxon>
        <taxon>Pseudomonadati</taxon>
        <taxon>Bacteroidota</taxon>
        <taxon>Bacteroidia</taxon>
        <taxon>Bacteroidales</taxon>
        <taxon>Candidatus Limisoma</taxon>
    </lineage>
</organism>
<evidence type="ECO:0000256" key="8">
    <source>
        <dbReference type="ARBA" id="ARBA00049244"/>
    </source>
</evidence>
<evidence type="ECO:0000256" key="5">
    <source>
        <dbReference type="ARBA" id="ARBA00022705"/>
    </source>
</evidence>
<keyword evidence="9" id="KW-0472">Membrane</keyword>
<evidence type="ECO:0000256" key="1">
    <source>
        <dbReference type="ARBA" id="ARBA00012417"/>
    </source>
</evidence>
<dbReference type="EC" id="2.7.7.7" evidence="1"/>
<dbReference type="SUPFAM" id="SSF48019">
    <property type="entry name" value="post-AAA+ oligomerization domain-like"/>
    <property type="match status" value="1"/>
</dbReference>
<keyword evidence="9" id="KW-0812">Transmembrane</keyword>
<keyword evidence="4 11" id="KW-0548">Nucleotidyltransferase</keyword>
<keyword evidence="5" id="KW-0235">DNA replication</keyword>
<gene>
    <name evidence="11" type="primary">holA</name>
    <name evidence="11" type="ORF">IAD18_06045</name>
</gene>
<dbReference type="InterPro" id="IPR008921">
    <property type="entry name" value="DNA_pol3_clamp-load_cplx_C"/>
</dbReference>
<keyword evidence="6" id="KW-0239">DNA-directed DNA polymerase</keyword>
<dbReference type="InterPro" id="IPR027417">
    <property type="entry name" value="P-loop_NTPase"/>
</dbReference>
<dbReference type="Gene3D" id="3.40.50.300">
    <property type="entry name" value="P-loop containing nucleotide triphosphate hydrolases"/>
    <property type="match status" value="1"/>
</dbReference>
<accession>A0A9D1LFY2</accession>
<evidence type="ECO:0000256" key="3">
    <source>
        <dbReference type="ARBA" id="ARBA00022679"/>
    </source>
</evidence>
<dbReference type="InterPro" id="IPR005790">
    <property type="entry name" value="DNA_polIII_delta"/>
</dbReference>
<dbReference type="GO" id="GO:0003677">
    <property type="term" value="F:DNA binding"/>
    <property type="evidence" value="ECO:0007669"/>
    <property type="project" value="InterPro"/>
</dbReference>
<comment type="catalytic activity">
    <reaction evidence="8">
        <text>DNA(n) + a 2'-deoxyribonucleoside 5'-triphosphate = DNA(n+1) + diphosphate</text>
        <dbReference type="Rhea" id="RHEA:22508"/>
        <dbReference type="Rhea" id="RHEA-COMP:17339"/>
        <dbReference type="Rhea" id="RHEA-COMP:17340"/>
        <dbReference type="ChEBI" id="CHEBI:33019"/>
        <dbReference type="ChEBI" id="CHEBI:61560"/>
        <dbReference type="ChEBI" id="CHEBI:173112"/>
        <dbReference type="EC" id="2.7.7.7"/>
    </reaction>
</comment>
<feature type="transmembrane region" description="Helical" evidence="9">
    <location>
        <begin position="258"/>
        <end position="277"/>
    </location>
</feature>
<dbReference type="GO" id="GO:0003887">
    <property type="term" value="F:DNA-directed DNA polymerase activity"/>
    <property type="evidence" value="ECO:0007669"/>
    <property type="project" value="UniProtKB-KW"/>
</dbReference>
<dbReference type="PANTHER" id="PTHR34388:SF1">
    <property type="entry name" value="DNA POLYMERASE III SUBUNIT DELTA"/>
    <property type="match status" value="1"/>
</dbReference>
<dbReference type="SUPFAM" id="SSF52540">
    <property type="entry name" value="P-loop containing nucleoside triphosphate hydrolases"/>
    <property type="match status" value="1"/>
</dbReference>
<reference evidence="11" key="1">
    <citation type="submission" date="2020-10" db="EMBL/GenBank/DDBJ databases">
        <authorList>
            <person name="Gilroy R."/>
        </authorList>
    </citation>
    <scope>NUCLEOTIDE SEQUENCE</scope>
    <source>
        <strain evidence="11">17073</strain>
    </source>
</reference>
<dbReference type="AlphaFoldDB" id="A0A9D1LFY2"/>
<proteinExistence type="inferred from homology"/>
<comment type="similarity">
    <text evidence="7">Belongs to the DNA polymerase HolA subunit family.</text>
</comment>
<evidence type="ECO:0000256" key="7">
    <source>
        <dbReference type="ARBA" id="ARBA00034754"/>
    </source>
</evidence>